<sequence>MLSLRLSIFLAFFFWVLGLQAAPAMHNHNHRSLHAGHKHIHQHLRSRSSHGAPHVLFEAAQAPSESARARDTNVPETIRAVVGAKWLTDSGSGRVSGG</sequence>
<dbReference type="OrthoDB" id="10408264at2759"/>
<proteinExistence type="predicted"/>
<dbReference type="Proteomes" id="UP000277212">
    <property type="component" value="Unassembled WGS sequence"/>
</dbReference>
<evidence type="ECO:0000256" key="1">
    <source>
        <dbReference type="SAM" id="SignalP"/>
    </source>
</evidence>
<gene>
    <name evidence="2" type="ORF">CDV36_011333</name>
</gene>
<protein>
    <recommendedName>
        <fullName evidence="4">Secreted protein</fullName>
    </recommendedName>
</protein>
<evidence type="ECO:0008006" key="4">
    <source>
        <dbReference type="Google" id="ProtNLM"/>
    </source>
</evidence>
<organism evidence="2 3">
    <name type="scientific">Fusarium kuroshium</name>
    <dbReference type="NCBI Taxonomy" id="2010991"/>
    <lineage>
        <taxon>Eukaryota</taxon>
        <taxon>Fungi</taxon>
        <taxon>Dikarya</taxon>
        <taxon>Ascomycota</taxon>
        <taxon>Pezizomycotina</taxon>
        <taxon>Sordariomycetes</taxon>
        <taxon>Hypocreomycetidae</taxon>
        <taxon>Hypocreales</taxon>
        <taxon>Nectriaceae</taxon>
        <taxon>Fusarium</taxon>
        <taxon>Fusarium solani species complex</taxon>
    </lineage>
</organism>
<comment type="caution">
    <text evidence="2">The sequence shown here is derived from an EMBL/GenBank/DDBJ whole genome shotgun (WGS) entry which is preliminary data.</text>
</comment>
<name>A0A3M2RUQ8_9HYPO</name>
<dbReference type="AlphaFoldDB" id="A0A3M2RUQ8"/>
<dbReference type="EMBL" id="NKUJ01000259">
    <property type="protein sequence ID" value="RMJ09033.1"/>
    <property type="molecule type" value="Genomic_DNA"/>
</dbReference>
<accession>A0A3M2RUQ8</accession>
<keyword evidence="3" id="KW-1185">Reference proteome</keyword>
<evidence type="ECO:0000313" key="3">
    <source>
        <dbReference type="Proteomes" id="UP000277212"/>
    </source>
</evidence>
<keyword evidence="1" id="KW-0732">Signal</keyword>
<feature type="signal peptide" evidence="1">
    <location>
        <begin position="1"/>
        <end position="21"/>
    </location>
</feature>
<evidence type="ECO:0000313" key="2">
    <source>
        <dbReference type="EMBL" id="RMJ09033.1"/>
    </source>
</evidence>
<feature type="chain" id="PRO_5018095908" description="Secreted protein" evidence="1">
    <location>
        <begin position="22"/>
        <end position="98"/>
    </location>
</feature>
<reference evidence="2 3" key="1">
    <citation type="submission" date="2017-06" db="EMBL/GenBank/DDBJ databases">
        <title>Comparative genomic analysis of Ambrosia Fusariam Clade fungi.</title>
        <authorList>
            <person name="Stajich J.E."/>
            <person name="Carrillo J."/>
            <person name="Kijimoto T."/>
            <person name="Eskalen A."/>
            <person name="O'Donnell K."/>
            <person name="Kasson M."/>
        </authorList>
    </citation>
    <scope>NUCLEOTIDE SEQUENCE [LARGE SCALE GENOMIC DNA]</scope>
    <source>
        <strain evidence="2">UCR3666</strain>
    </source>
</reference>